<evidence type="ECO:0000313" key="3">
    <source>
        <dbReference type="Proteomes" id="UP001500368"/>
    </source>
</evidence>
<gene>
    <name evidence="2" type="ORF">GCM10025790_13060</name>
</gene>
<proteinExistence type="predicted"/>
<reference evidence="3" key="1">
    <citation type="journal article" date="2019" name="Int. J. Syst. Evol. Microbiol.">
        <title>The Global Catalogue of Microorganisms (GCM) 10K type strain sequencing project: providing services to taxonomists for standard genome sequencing and annotation.</title>
        <authorList>
            <consortium name="The Broad Institute Genomics Platform"/>
            <consortium name="The Broad Institute Genome Sequencing Center for Infectious Disease"/>
            <person name="Wu L."/>
            <person name="Ma J."/>
        </authorList>
    </citation>
    <scope>NUCLEOTIDE SEQUENCE [LARGE SCALE GENOMIC DNA]</scope>
    <source>
        <strain evidence="3">JCM 19129</strain>
    </source>
</reference>
<feature type="region of interest" description="Disordered" evidence="1">
    <location>
        <begin position="1"/>
        <end position="22"/>
    </location>
</feature>
<protein>
    <submittedName>
        <fullName evidence="2">Uncharacterized protein</fullName>
    </submittedName>
</protein>
<accession>A0ABP9FW56</accession>
<dbReference type="EMBL" id="BAABLW010000007">
    <property type="protein sequence ID" value="GAA4918706.1"/>
    <property type="molecule type" value="Genomic_DNA"/>
</dbReference>
<keyword evidence="3" id="KW-1185">Reference proteome</keyword>
<sequence length="68" mass="6771">MLSTAEAVTSRSKAKGPGAISGAAQRITMKAEALIKTVPHTARAGSNGVDRRRDGAAFGSGGWASTGA</sequence>
<feature type="compositionally biased region" description="Gly residues" evidence="1">
    <location>
        <begin position="58"/>
        <end position="68"/>
    </location>
</feature>
<evidence type="ECO:0000313" key="2">
    <source>
        <dbReference type="EMBL" id="GAA4918706.1"/>
    </source>
</evidence>
<name>A0ABP9FW56_9MICC</name>
<feature type="region of interest" description="Disordered" evidence="1">
    <location>
        <begin position="39"/>
        <end position="68"/>
    </location>
</feature>
<dbReference type="Proteomes" id="UP001500368">
    <property type="component" value="Unassembled WGS sequence"/>
</dbReference>
<evidence type="ECO:0000256" key="1">
    <source>
        <dbReference type="SAM" id="MobiDB-lite"/>
    </source>
</evidence>
<comment type="caution">
    <text evidence="2">The sequence shown here is derived from an EMBL/GenBank/DDBJ whole genome shotgun (WGS) entry which is preliminary data.</text>
</comment>
<feature type="compositionally biased region" description="Polar residues" evidence="1">
    <location>
        <begin position="1"/>
        <end position="11"/>
    </location>
</feature>
<organism evidence="2 3">
    <name type="scientific">Nesterenkonia rhizosphaerae</name>
    <dbReference type="NCBI Taxonomy" id="1348272"/>
    <lineage>
        <taxon>Bacteria</taxon>
        <taxon>Bacillati</taxon>
        <taxon>Actinomycetota</taxon>
        <taxon>Actinomycetes</taxon>
        <taxon>Micrococcales</taxon>
        <taxon>Micrococcaceae</taxon>
        <taxon>Nesterenkonia</taxon>
    </lineage>
</organism>